<dbReference type="InParanoid" id="A0A317ZDP3"/>
<gene>
    <name evidence="3" type="ORF">DDZ13_15155</name>
</gene>
<dbReference type="InterPro" id="IPR012171">
    <property type="entry name" value="Fatty_acid_desaturase"/>
</dbReference>
<feature type="transmembrane region" description="Helical" evidence="1">
    <location>
        <begin position="47"/>
        <end position="66"/>
    </location>
</feature>
<keyword evidence="1" id="KW-0472">Membrane</keyword>
<dbReference type="GO" id="GO:0016020">
    <property type="term" value="C:membrane"/>
    <property type="evidence" value="ECO:0007669"/>
    <property type="project" value="TreeGrafter"/>
</dbReference>
<evidence type="ECO:0000256" key="1">
    <source>
        <dbReference type="SAM" id="Phobius"/>
    </source>
</evidence>
<feature type="transmembrane region" description="Helical" evidence="1">
    <location>
        <begin position="206"/>
        <end position="222"/>
    </location>
</feature>
<proteinExistence type="predicted"/>
<dbReference type="OrthoDB" id="9769653at2"/>
<feature type="transmembrane region" description="Helical" evidence="1">
    <location>
        <begin position="179"/>
        <end position="200"/>
    </location>
</feature>
<keyword evidence="4" id="KW-1185">Reference proteome</keyword>
<feature type="transmembrane region" description="Helical" evidence="1">
    <location>
        <begin position="21"/>
        <end position="41"/>
    </location>
</feature>
<name>A0A317ZDP3_9BACT</name>
<evidence type="ECO:0000259" key="2">
    <source>
        <dbReference type="Pfam" id="PF00487"/>
    </source>
</evidence>
<accession>A0A317ZDP3</accession>
<keyword evidence="1" id="KW-1133">Transmembrane helix</keyword>
<dbReference type="Proteomes" id="UP000247099">
    <property type="component" value="Unassembled WGS sequence"/>
</dbReference>
<dbReference type="GO" id="GO:0006629">
    <property type="term" value="P:lipid metabolic process"/>
    <property type="evidence" value="ECO:0007669"/>
    <property type="project" value="InterPro"/>
</dbReference>
<dbReference type="Pfam" id="PF00487">
    <property type="entry name" value="FA_desaturase"/>
    <property type="match status" value="1"/>
</dbReference>
<dbReference type="PANTHER" id="PTHR19353:SF73">
    <property type="entry name" value="FATTY ACID DESATURASE"/>
    <property type="match status" value="1"/>
</dbReference>
<comment type="caution">
    <text evidence="3">The sequence shown here is derived from an EMBL/GenBank/DDBJ whole genome shotgun (WGS) entry which is preliminary data.</text>
</comment>
<keyword evidence="1" id="KW-0812">Transmembrane</keyword>
<dbReference type="PANTHER" id="PTHR19353">
    <property type="entry name" value="FATTY ACID DESATURASE 2"/>
    <property type="match status" value="1"/>
</dbReference>
<dbReference type="RefSeq" id="WP_110132304.1">
    <property type="nucleotide sequence ID" value="NZ_QHJQ01000026.1"/>
</dbReference>
<dbReference type="EMBL" id="QHJQ01000026">
    <property type="protein sequence ID" value="PXA02822.1"/>
    <property type="molecule type" value="Genomic_DNA"/>
</dbReference>
<organism evidence="3 4">
    <name type="scientific">Coraliomargarita sinensis</name>
    <dbReference type="NCBI Taxonomy" id="2174842"/>
    <lineage>
        <taxon>Bacteria</taxon>
        <taxon>Pseudomonadati</taxon>
        <taxon>Verrucomicrobiota</taxon>
        <taxon>Opitutia</taxon>
        <taxon>Puniceicoccales</taxon>
        <taxon>Coraliomargaritaceae</taxon>
        <taxon>Coraliomargarita</taxon>
    </lineage>
</organism>
<feature type="domain" description="Fatty acid desaturase" evidence="2">
    <location>
        <begin position="54"/>
        <end position="285"/>
    </location>
</feature>
<evidence type="ECO:0000313" key="4">
    <source>
        <dbReference type="Proteomes" id="UP000247099"/>
    </source>
</evidence>
<feature type="transmembrane region" description="Helical" evidence="1">
    <location>
        <begin position="150"/>
        <end position="170"/>
    </location>
</feature>
<dbReference type="GO" id="GO:0016717">
    <property type="term" value="F:oxidoreductase activity, acting on paired donors, with oxidation of a pair of donors resulting in the reduction of molecular oxygen to two molecules of water"/>
    <property type="evidence" value="ECO:0007669"/>
    <property type="project" value="TreeGrafter"/>
</dbReference>
<dbReference type="AlphaFoldDB" id="A0A317ZDP3"/>
<reference evidence="3 4" key="1">
    <citation type="submission" date="2018-05" db="EMBL/GenBank/DDBJ databases">
        <title>Coraliomargarita sinensis sp. nov., isolated from a marine solar saltern.</title>
        <authorList>
            <person name="Zhou L.Y."/>
        </authorList>
    </citation>
    <scope>NUCLEOTIDE SEQUENCE [LARGE SCALE GENOMIC DNA]</scope>
    <source>
        <strain evidence="3 4">WN38</strain>
    </source>
</reference>
<dbReference type="InterPro" id="IPR005804">
    <property type="entry name" value="FA_desaturase_dom"/>
</dbReference>
<evidence type="ECO:0000313" key="3">
    <source>
        <dbReference type="EMBL" id="PXA02822.1"/>
    </source>
</evidence>
<sequence>MSPRTGKELILATRAYAGENRLRSWTAVLSTLVFLVLALTATYWVPILIFKLCLGLLSGLLMVRMFVIYHDHQHHAILDRSKTAEILMRLWGILIMTPSSIWKHSHNTHHAKNCKLHSIFVGSYPVMTIERYQHSSRIERFNYLAIRHPVTIALGYLTVFVGSMCIGPFISEPAKHRDALYALILHLAIYATVIFCLGWMAALFLLVIPFVVASALGAYLFYSQHNFPTVTYMDEDGWTYEGAALESSSYCRMGAVMNYFTANIGYHHIHHLNSRIPYYRLPEALSGIPELQSAKTTSLKPSEVLRCLRLKLWDVPQQRMVSLAEAR</sequence>
<protein>
    <submittedName>
        <fullName evidence="3">Fatty acid desaturase</fullName>
    </submittedName>
</protein>